<name>A0A0G4P3N2_PENC3</name>
<dbReference type="AlphaFoldDB" id="A0A0G4P3N2"/>
<evidence type="ECO:0000313" key="3">
    <source>
        <dbReference type="Proteomes" id="UP000053732"/>
    </source>
</evidence>
<dbReference type="InterPro" id="IPR036047">
    <property type="entry name" value="F-box-like_dom_sf"/>
</dbReference>
<evidence type="ECO:0000259" key="1">
    <source>
        <dbReference type="PROSITE" id="PS50181"/>
    </source>
</evidence>
<reference evidence="2 3" key="1">
    <citation type="journal article" date="2014" name="Nat. Commun.">
        <title>Multiple recent horizontal transfers of a large genomic region in cheese making fungi.</title>
        <authorList>
            <person name="Cheeseman K."/>
            <person name="Ropars J."/>
            <person name="Renault P."/>
            <person name="Dupont J."/>
            <person name="Gouzy J."/>
            <person name="Branca A."/>
            <person name="Abraham A.L."/>
            <person name="Ceppi M."/>
            <person name="Conseiller E."/>
            <person name="Debuchy R."/>
            <person name="Malagnac F."/>
            <person name="Goarin A."/>
            <person name="Silar P."/>
            <person name="Lacoste S."/>
            <person name="Sallet E."/>
            <person name="Bensimon A."/>
            <person name="Giraud T."/>
            <person name="Brygoo Y."/>
        </authorList>
    </citation>
    <scope>NUCLEOTIDE SEQUENCE [LARGE SCALE GENOMIC DNA]</scope>
    <source>
        <strain evidence="3">FM 013</strain>
    </source>
</reference>
<proteinExistence type="predicted"/>
<dbReference type="SUPFAM" id="SSF81383">
    <property type="entry name" value="F-box domain"/>
    <property type="match status" value="1"/>
</dbReference>
<feature type="domain" description="F-box" evidence="1">
    <location>
        <begin position="61"/>
        <end position="107"/>
    </location>
</feature>
<gene>
    <name evidence="2" type="ORF">PCAMFM013_S005g000119</name>
</gene>
<dbReference type="EMBL" id="HG793138">
    <property type="protein sequence ID" value="CRL20955.1"/>
    <property type="molecule type" value="Genomic_DNA"/>
</dbReference>
<dbReference type="STRING" id="1429867.A0A0G4P3N2"/>
<dbReference type="InterPro" id="IPR001810">
    <property type="entry name" value="F-box_dom"/>
</dbReference>
<dbReference type="PROSITE" id="PS50181">
    <property type="entry name" value="FBOX"/>
    <property type="match status" value="1"/>
</dbReference>
<dbReference type="Proteomes" id="UP000053732">
    <property type="component" value="Unassembled WGS sequence"/>
</dbReference>
<protein>
    <submittedName>
        <fullName evidence="2">Cyclin-like F-box</fullName>
    </submittedName>
</protein>
<keyword evidence="3" id="KW-1185">Reference proteome</keyword>
<evidence type="ECO:0000313" key="2">
    <source>
        <dbReference type="EMBL" id="CRL20955.1"/>
    </source>
</evidence>
<organism evidence="2 3">
    <name type="scientific">Penicillium camemberti (strain FM 013)</name>
    <dbReference type="NCBI Taxonomy" id="1429867"/>
    <lineage>
        <taxon>Eukaryota</taxon>
        <taxon>Fungi</taxon>
        <taxon>Dikarya</taxon>
        <taxon>Ascomycota</taxon>
        <taxon>Pezizomycotina</taxon>
        <taxon>Eurotiomycetes</taxon>
        <taxon>Eurotiomycetidae</taxon>
        <taxon>Eurotiales</taxon>
        <taxon>Aspergillaceae</taxon>
        <taxon>Penicillium</taxon>
    </lineage>
</organism>
<accession>A0A0G4P3N2</accession>
<sequence>MESNTAGKCCEFENVDKMDIIRTASYHRHNFGISVLRANPRDLDQVQSSLLQTISTTSSTVGDVGLLPLEVILEICSLFDIQSLFNFRHVNRRALQLVATTRGYEVVIRHALEALGIILRTKVASWFTISDLLKALCTRDCGLCCSFGSFIFLPSFMRCCFACVRKNCLPPVGRVPALGKLSNPSQSYLHGLVPTVTTLPGRYVEGIMRKQRYEIIPTEFVGTLSVREWHRVRQLQGSLPLKYMVTTSLPCLDVESGVLQNGICCNGCDAFLRRTHGAKSPSFPSDNPWTLRDKVYSYDEFMEHFRECREAQSLWKSSNQGIDVSNI</sequence>
<dbReference type="Pfam" id="PF00646">
    <property type="entry name" value="F-box"/>
    <property type="match status" value="1"/>
</dbReference>